<evidence type="ECO:0000313" key="1">
    <source>
        <dbReference type="EMBL" id="EBM6795238.1"/>
    </source>
</evidence>
<dbReference type="AlphaFoldDB" id="A0A5T6TSD9"/>
<comment type="caution">
    <text evidence="1">The sequence shown here is derived from an EMBL/GenBank/DDBJ whole genome shotgun (WGS) entry which is preliminary data.</text>
</comment>
<accession>A0A5T6TSD9</accession>
<sequence>MRKAHYREAVVLQLNYVRDSITAALLAYSKSQRNQIVVMSEMAGASRKYLETPVREIEINGKVVVVDAEPVSYHEGKKFKTSTLPVSPDIFRQASWRRAMYQLPEQYIAWLSYCYGDALSFDHQTILSVHIWNALQVYQKENGLPKMNSTTTKKLKILAWLAIQETKNFVNRGEYKYSQEELSRFCGISYDGWRQNHKERWEVLLSSCIQLDREALIHVDQFRKKAGCHRW</sequence>
<name>A0A5T6TSD9_SALER</name>
<organism evidence="1">
    <name type="scientific">Salmonella enterica</name>
    <name type="common">Salmonella choleraesuis</name>
    <dbReference type="NCBI Taxonomy" id="28901"/>
    <lineage>
        <taxon>Bacteria</taxon>
        <taxon>Pseudomonadati</taxon>
        <taxon>Pseudomonadota</taxon>
        <taxon>Gammaproteobacteria</taxon>
        <taxon>Enterobacterales</taxon>
        <taxon>Enterobacteriaceae</taxon>
        <taxon>Salmonella</taxon>
    </lineage>
</organism>
<dbReference type="EMBL" id="AAGDJL010000029">
    <property type="protein sequence ID" value="EBM6795238.1"/>
    <property type="molecule type" value="Genomic_DNA"/>
</dbReference>
<dbReference type="Pfam" id="PF06323">
    <property type="entry name" value="Phage_antiter_Q"/>
    <property type="match status" value="1"/>
</dbReference>
<reference evidence="1" key="1">
    <citation type="submission" date="2018-09" db="EMBL/GenBank/DDBJ databases">
        <authorList>
            <consortium name="PulseNet: The National Subtyping Network for Foodborne Disease Surveillance"/>
            <person name="Tarr C.L."/>
            <person name="Trees E."/>
            <person name="Katz L.S."/>
            <person name="Carleton-Romer H.A."/>
            <person name="Stroika S."/>
            <person name="Kucerova Z."/>
            <person name="Roache K.F."/>
            <person name="Sabol A.L."/>
            <person name="Besser J."/>
            <person name="Gerner-Smidt P."/>
        </authorList>
    </citation>
    <scope>NUCLEOTIDE SEQUENCE</scope>
    <source>
        <strain evidence="1">PNUSAS053120</strain>
    </source>
</reference>
<dbReference type="InterPro" id="IPR010455">
    <property type="entry name" value="Phage_82_GpQ"/>
</dbReference>
<evidence type="ECO:0008006" key="2">
    <source>
        <dbReference type="Google" id="ProtNLM"/>
    </source>
</evidence>
<protein>
    <recommendedName>
        <fullName evidence="2">Antiterminator</fullName>
    </recommendedName>
</protein>
<proteinExistence type="predicted"/>
<gene>
    <name evidence="1" type="ORF">D3R27_23285</name>
</gene>